<dbReference type="SUPFAM" id="SSF51735">
    <property type="entry name" value="NAD(P)-binding Rossmann-fold domains"/>
    <property type="match status" value="1"/>
</dbReference>
<name>A0A158AHF9_9BURK</name>
<keyword evidence="3" id="KW-1185">Reference proteome</keyword>
<dbReference type="InterPro" id="IPR002347">
    <property type="entry name" value="SDR_fam"/>
</dbReference>
<comment type="similarity">
    <text evidence="1">Belongs to the short-chain dehydrogenases/reductases (SDR) family.</text>
</comment>
<dbReference type="EMBL" id="FCNX02000003">
    <property type="protein sequence ID" value="SAK57119.1"/>
    <property type="molecule type" value="Genomic_DNA"/>
</dbReference>
<dbReference type="NCBIfam" id="NF009466">
    <property type="entry name" value="PRK12826.1-2"/>
    <property type="match status" value="1"/>
</dbReference>
<dbReference type="OrthoDB" id="196630at2"/>
<dbReference type="STRING" id="1777138.AWB77_01794"/>
<dbReference type="PANTHER" id="PTHR42879:SF2">
    <property type="entry name" value="3-OXOACYL-[ACYL-CARRIER-PROTEIN] REDUCTASE FABG"/>
    <property type="match status" value="1"/>
</dbReference>
<dbReference type="FunFam" id="3.40.50.720:FF:000084">
    <property type="entry name" value="Short-chain dehydrogenase reductase"/>
    <property type="match status" value="1"/>
</dbReference>
<protein>
    <submittedName>
        <fullName evidence="2">3-ketoacyl-ACP reductase</fullName>
    </submittedName>
</protein>
<dbReference type="AlphaFoldDB" id="A0A158AHF9"/>
<gene>
    <name evidence="2" type="ORF">AWB77_01794</name>
</gene>
<dbReference type="PRINTS" id="PR00081">
    <property type="entry name" value="GDHRDH"/>
</dbReference>
<accession>A0A158AHF9</accession>
<dbReference type="NCBIfam" id="NF005559">
    <property type="entry name" value="PRK07231.1"/>
    <property type="match status" value="1"/>
</dbReference>
<proteinExistence type="inferred from homology"/>
<dbReference type="Gene3D" id="3.40.50.720">
    <property type="entry name" value="NAD(P)-binding Rossmann-like Domain"/>
    <property type="match status" value="1"/>
</dbReference>
<dbReference type="PROSITE" id="PS00061">
    <property type="entry name" value="ADH_SHORT"/>
    <property type="match status" value="1"/>
</dbReference>
<comment type="caution">
    <text evidence="2">The sequence shown here is derived from an EMBL/GenBank/DDBJ whole genome shotgun (WGS) entry which is preliminary data.</text>
</comment>
<dbReference type="PRINTS" id="PR00080">
    <property type="entry name" value="SDRFAMILY"/>
</dbReference>
<dbReference type="GO" id="GO:0032787">
    <property type="term" value="P:monocarboxylic acid metabolic process"/>
    <property type="evidence" value="ECO:0007669"/>
    <property type="project" value="UniProtKB-ARBA"/>
</dbReference>
<evidence type="ECO:0000256" key="1">
    <source>
        <dbReference type="ARBA" id="ARBA00006484"/>
    </source>
</evidence>
<evidence type="ECO:0000313" key="2">
    <source>
        <dbReference type="EMBL" id="SAK57119.1"/>
    </source>
</evidence>
<dbReference type="InterPro" id="IPR036291">
    <property type="entry name" value="NAD(P)-bd_dom_sf"/>
</dbReference>
<dbReference type="InterPro" id="IPR050259">
    <property type="entry name" value="SDR"/>
</dbReference>
<dbReference type="PANTHER" id="PTHR42879">
    <property type="entry name" value="3-OXOACYL-(ACYL-CARRIER-PROTEIN) REDUCTASE"/>
    <property type="match status" value="1"/>
</dbReference>
<dbReference type="InterPro" id="IPR020904">
    <property type="entry name" value="Sc_DH/Rdtase_CS"/>
</dbReference>
<reference evidence="2" key="1">
    <citation type="submission" date="2016-01" db="EMBL/GenBank/DDBJ databases">
        <authorList>
            <person name="Peeters C."/>
        </authorList>
    </citation>
    <scope>NUCLEOTIDE SEQUENCE</scope>
    <source>
        <strain evidence="2">LMG 29320</strain>
    </source>
</reference>
<evidence type="ECO:0000313" key="3">
    <source>
        <dbReference type="Proteomes" id="UP000054903"/>
    </source>
</evidence>
<organism evidence="2 3">
    <name type="scientific">Caballeronia fortuita</name>
    <dbReference type="NCBI Taxonomy" id="1777138"/>
    <lineage>
        <taxon>Bacteria</taxon>
        <taxon>Pseudomonadati</taxon>
        <taxon>Pseudomonadota</taxon>
        <taxon>Betaproteobacteria</taxon>
        <taxon>Burkholderiales</taxon>
        <taxon>Burkholderiaceae</taxon>
        <taxon>Caballeronia</taxon>
    </lineage>
</organism>
<dbReference type="Proteomes" id="UP000054903">
    <property type="component" value="Unassembled WGS sequence"/>
</dbReference>
<sequence>MEEQKDMETQPLEKRRFETRTAIVTGAARGIGRGIAERLADEGCRIACWDIDCSSLETGGESFADLVLAVDLADARSVEAAFAATLRSFGHVDILVNNAGINGPVVPIQDYPVDVWNRVLAVDLNSVFHTCRLAVPHMRGRGAGRIVNVASIVGKEGHPNICAYAAAKAGVIGLTKSIARELAGTGVTVNAIAPAITETDLFREMTQEHIESSKARIPMGRFLTVPEIAAMVAWIASDECSFTTGFTFDLSGGRATY</sequence>
<dbReference type="Pfam" id="PF13561">
    <property type="entry name" value="adh_short_C2"/>
    <property type="match status" value="1"/>
</dbReference>